<protein>
    <submittedName>
        <fullName evidence="10">Adenosylcobinamide-phosphate synthase</fullName>
    </submittedName>
</protein>
<keyword evidence="5" id="KW-0169">Cobalamin biosynthesis</keyword>
<evidence type="ECO:0000256" key="9">
    <source>
        <dbReference type="SAM" id="Phobius"/>
    </source>
</evidence>
<dbReference type="AlphaFoldDB" id="A0A1N6M1E7"/>
<dbReference type="PANTHER" id="PTHR34308:SF1">
    <property type="entry name" value="COBALAMIN BIOSYNTHESIS PROTEIN CBIB"/>
    <property type="match status" value="1"/>
</dbReference>
<keyword evidence="4" id="KW-1003">Cell membrane</keyword>
<evidence type="ECO:0000256" key="5">
    <source>
        <dbReference type="ARBA" id="ARBA00022573"/>
    </source>
</evidence>
<evidence type="ECO:0000256" key="7">
    <source>
        <dbReference type="ARBA" id="ARBA00022989"/>
    </source>
</evidence>
<evidence type="ECO:0000313" key="10">
    <source>
        <dbReference type="EMBL" id="SIO93186.1"/>
    </source>
</evidence>
<dbReference type="PANTHER" id="PTHR34308">
    <property type="entry name" value="COBALAMIN BIOSYNTHESIS PROTEIN CBIB"/>
    <property type="match status" value="1"/>
</dbReference>
<sequence>MNHVQELLQTQSALLIMWGALLIHLILPLPRTAHPALLWHKFAEILAEKVNTQGSYAQRTLSGILATCLMLIPALMVLVALEPLVWQPELYHLLLLILALDWRGLTTLSKPLFQALAVQDKPQARQLLAERLNRQTETLSVVGLGKASAELLIVGQARQVITVLFWYGLLGGIGAFMYRLIVELSRVWSPSVPANYPFGLAASRLNVWCEWIPARLFALLLMAGQSLSSTWTQTRRQSCTWPSRNIGWLLCSVGHKLNLSLGGPAIYEGKKSVRAKLGGRVIPSVLHLSQIQKLLNQRTYIWIGIESLLILIAAQLL</sequence>
<dbReference type="GO" id="GO:0048472">
    <property type="term" value="F:threonine-phosphate decarboxylase activity"/>
    <property type="evidence" value="ECO:0007669"/>
    <property type="project" value="InterPro"/>
</dbReference>
<accession>A0A1N6M1E7</accession>
<dbReference type="NCBIfam" id="NF006476">
    <property type="entry name" value="PRK08878.1"/>
    <property type="match status" value="1"/>
</dbReference>
<evidence type="ECO:0000256" key="2">
    <source>
        <dbReference type="ARBA" id="ARBA00004953"/>
    </source>
</evidence>
<evidence type="ECO:0000256" key="6">
    <source>
        <dbReference type="ARBA" id="ARBA00022692"/>
    </source>
</evidence>
<gene>
    <name evidence="10" type="ORF">VSP9026_00836</name>
</gene>
<dbReference type="OrthoDB" id="5586491at2"/>
<evidence type="ECO:0000256" key="3">
    <source>
        <dbReference type="ARBA" id="ARBA00006263"/>
    </source>
</evidence>
<proteinExistence type="inferred from homology"/>
<dbReference type="Pfam" id="PF03186">
    <property type="entry name" value="CobD_Cbib"/>
    <property type="match status" value="1"/>
</dbReference>
<dbReference type="Proteomes" id="UP000184774">
    <property type="component" value="Unassembled WGS sequence"/>
</dbReference>
<dbReference type="EMBL" id="FSSB01000007">
    <property type="protein sequence ID" value="SIO93186.1"/>
    <property type="molecule type" value="Genomic_DNA"/>
</dbReference>
<name>A0A1N6M1E7_9VIBR</name>
<comment type="subcellular location">
    <subcellularLocation>
        <location evidence="1">Cell membrane</location>
        <topology evidence="1">Multi-pass membrane protein</topology>
    </subcellularLocation>
</comment>
<dbReference type="UniPathway" id="UPA00148"/>
<keyword evidence="7 9" id="KW-1133">Transmembrane helix</keyword>
<keyword evidence="8 9" id="KW-0472">Membrane</keyword>
<comment type="pathway">
    <text evidence="2">Cofactor biosynthesis; adenosylcobalamin biosynthesis.</text>
</comment>
<feature type="transmembrane region" description="Helical" evidence="9">
    <location>
        <begin position="12"/>
        <end position="29"/>
    </location>
</feature>
<feature type="transmembrane region" description="Helical" evidence="9">
    <location>
        <begin position="61"/>
        <end position="81"/>
    </location>
</feature>
<comment type="similarity">
    <text evidence="3">Belongs to the CobD/CbiB family.</text>
</comment>
<keyword evidence="6 9" id="KW-0812">Transmembrane</keyword>
<organism evidence="10 11">
    <name type="scientific">Vibrio spartinae</name>
    <dbReference type="NCBI Taxonomy" id="1918945"/>
    <lineage>
        <taxon>Bacteria</taxon>
        <taxon>Pseudomonadati</taxon>
        <taxon>Pseudomonadota</taxon>
        <taxon>Gammaproteobacteria</taxon>
        <taxon>Vibrionales</taxon>
        <taxon>Vibrionaceae</taxon>
        <taxon>Vibrio</taxon>
    </lineage>
</organism>
<dbReference type="GO" id="GO:0009236">
    <property type="term" value="P:cobalamin biosynthetic process"/>
    <property type="evidence" value="ECO:0007669"/>
    <property type="project" value="UniProtKB-UniPathway"/>
</dbReference>
<feature type="transmembrane region" description="Helical" evidence="9">
    <location>
        <begin position="160"/>
        <end position="181"/>
    </location>
</feature>
<evidence type="ECO:0000256" key="8">
    <source>
        <dbReference type="ARBA" id="ARBA00023136"/>
    </source>
</evidence>
<evidence type="ECO:0000256" key="4">
    <source>
        <dbReference type="ARBA" id="ARBA00022475"/>
    </source>
</evidence>
<evidence type="ECO:0000256" key="1">
    <source>
        <dbReference type="ARBA" id="ARBA00004651"/>
    </source>
</evidence>
<reference evidence="10 11" key="1">
    <citation type="submission" date="2016-12" db="EMBL/GenBank/DDBJ databases">
        <authorList>
            <person name="Song W.-J."/>
            <person name="Kurnit D.M."/>
        </authorList>
    </citation>
    <scope>NUCLEOTIDE SEQUENCE [LARGE SCALE GENOMIC DNA]</scope>
    <source>
        <strain evidence="10 11">CECT 9026</strain>
    </source>
</reference>
<dbReference type="RefSeq" id="WP_074371785.1">
    <property type="nucleotide sequence ID" value="NZ_AP024907.1"/>
</dbReference>
<dbReference type="GO" id="GO:0005886">
    <property type="term" value="C:plasma membrane"/>
    <property type="evidence" value="ECO:0007669"/>
    <property type="project" value="UniProtKB-SubCell"/>
</dbReference>
<dbReference type="InterPro" id="IPR004485">
    <property type="entry name" value="Cobalamin_biosynth_CobD/CbiB"/>
</dbReference>
<evidence type="ECO:0000313" key="11">
    <source>
        <dbReference type="Proteomes" id="UP000184774"/>
    </source>
</evidence>